<dbReference type="SUPFAM" id="SSF48452">
    <property type="entry name" value="TPR-like"/>
    <property type="match status" value="1"/>
</dbReference>
<evidence type="ECO:0000313" key="2">
    <source>
        <dbReference type="Proteomes" id="UP001620405"/>
    </source>
</evidence>
<reference evidence="1 2" key="1">
    <citation type="submission" date="2020-10" db="EMBL/GenBank/DDBJ databases">
        <title>Phylogeny of dyella-like bacteria.</title>
        <authorList>
            <person name="Fu J."/>
        </authorList>
    </citation>
    <scope>NUCLEOTIDE SEQUENCE [LARGE SCALE GENOMIC DNA]</scope>
    <source>
        <strain evidence="1 2">DHOB07</strain>
    </source>
</reference>
<gene>
    <name evidence="1" type="ORF">ISP13_14550</name>
</gene>
<protein>
    <recommendedName>
        <fullName evidence="3">Tfp pilus assembly protein PilF</fullName>
    </recommendedName>
</protein>
<dbReference type="InterPro" id="IPR011990">
    <property type="entry name" value="TPR-like_helical_dom_sf"/>
</dbReference>
<proteinExistence type="predicted"/>
<dbReference type="RefSeq" id="WP_284396544.1">
    <property type="nucleotide sequence ID" value="NZ_BSNQ01000003.1"/>
</dbReference>
<dbReference type="Gene3D" id="1.25.40.10">
    <property type="entry name" value="Tetratricopeptide repeat domain"/>
    <property type="match status" value="1"/>
</dbReference>
<evidence type="ECO:0008006" key="3">
    <source>
        <dbReference type="Google" id="ProtNLM"/>
    </source>
</evidence>
<sequence length="433" mass="47465">MNRLRISRMSLEHGDGSGAVHHSYTGYGARRFFSCGIALLLSCAVYANHTTPYLPVNTTVVLQLVPPTTDPRVRQFNQLRADLQRHPNDVTKAVALAQAYIDYGRSTGDARFLGRAMAVITPYMQQPTPPISVLLVHATIQQSRHAFQASRNELTQILKRDPNNAQAWLTLATVAMVQGEDAIANDACVHLANASSDFMGILCTAALRTLTGHTVQAYALLSFVEDPGPKAPPVIRAWVEGLMADMAARMGKPDIADAHFKQALQWTPGDNFLLADYGEFLLDQGRAQDAIALVGDDTQSDTSFLIRVTAEHALGTPQAEEDITEMNARFQSMDQRGDEVFMRERSSYTLHVLHHPKAALDLAKQNWQVQRSPKDVRVYLEAALANHDRAAATPVLDFVARTHLDDVTINPLVAQLQSSPTNSAQSNALGRGP</sequence>
<name>A0ABW8IXM9_9GAMM</name>
<dbReference type="Proteomes" id="UP001620405">
    <property type="component" value="Unassembled WGS sequence"/>
</dbReference>
<comment type="caution">
    <text evidence="1">The sequence shown here is derived from an EMBL/GenBank/DDBJ whole genome shotgun (WGS) entry which is preliminary data.</text>
</comment>
<evidence type="ECO:0000313" key="1">
    <source>
        <dbReference type="EMBL" id="MFK2874761.1"/>
    </source>
</evidence>
<keyword evidence="2" id="KW-1185">Reference proteome</keyword>
<accession>A0ABW8IXM9</accession>
<dbReference type="EMBL" id="JADIKG010000013">
    <property type="protein sequence ID" value="MFK2874761.1"/>
    <property type="molecule type" value="Genomic_DNA"/>
</dbReference>
<organism evidence="1 2">
    <name type="scientific">Dyella lipolytica</name>
    <dbReference type="NCBI Taxonomy" id="1867835"/>
    <lineage>
        <taxon>Bacteria</taxon>
        <taxon>Pseudomonadati</taxon>
        <taxon>Pseudomonadota</taxon>
        <taxon>Gammaproteobacteria</taxon>
        <taxon>Lysobacterales</taxon>
        <taxon>Rhodanobacteraceae</taxon>
        <taxon>Dyella</taxon>
    </lineage>
</organism>